<keyword evidence="2" id="KW-0808">Transferase</keyword>
<comment type="caution">
    <text evidence="7">The sequence shown here is derived from an EMBL/GenBank/DDBJ whole genome shotgun (WGS) entry which is preliminary data.</text>
</comment>
<dbReference type="InterPro" id="IPR051175">
    <property type="entry name" value="CLK_kinases"/>
</dbReference>
<dbReference type="InterPro" id="IPR011009">
    <property type="entry name" value="Kinase-like_dom_sf"/>
</dbReference>
<feature type="domain" description="Protein kinase" evidence="6">
    <location>
        <begin position="1"/>
        <end position="253"/>
    </location>
</feature>
<evidence type="ECO:0000256" key="1">
    <source>
        <dbReference type="ARBA" id="ARBA00022527"/>
    </source>
</evidence>
<evidence type="ECO:0000256" key="5">
    <source>
        <dbReference type="ARBA" id="ARBA00022840"/>
    </source>
</evidence>
<keyword evidence="8" id="KW-1185">Reference proteome</keyword>
<dbReference type="PANTHER" id="PTHR45646">
    <property type="entry name" value="SERINE/THREONINE-PROTEIN KINASE DOA-RELATED"/>
    <property type="match status" value="1"/>
</dbReference>
<reference evidence="7 8" key="1">
    <citation type="submission" date="2024-07" db="EMBL/GenBank/DDBJ databases">
        <title>Section-level genome sequencing and comparative genomics of Aspergillus sections Usti and Cavernicolus.</title>
        <authorList>
            <consortium name="Lawrence Berkeley National Laboratory"/>
            <person name="Nybo J.L."/>
            <person name="Vesth T.C."/>
            <person name="Theobald S."/>
            <person name="Frisvad J.C."/>
            <person name="Larsen T.O."/>
            <person name="Kjaerboelling I."/>
            <person name="Rothschild-Mancinelli K."/>
            <person name="Lyhne E.K."/>
            <person name="Kogle M.E."/>
            <person name="Barry K."/>
            <person name="Clum A."/>
            <person name="Na H."/>
            <person name="Ledsgaard L."/>
            <person name="Lin J."/>
            <person name="Lipzen A."/>
            <person name="Kuo A."/>
            <person name="Riley R."/>
            <person name="Mondo S."/>
            <person name="LaButti K."/>
            <person name="Haridas S."/>
            <person name="Pangalinan J."/>
            <person name="Salamov A.A."/>
            <person name="Simmons B.A."/>
            <person name="Magnuson J.K."/>
            <person name="Chen J."/>
            <person name="Drula E."/>
            <person name="Henrissat B."/>
            <person name="Wiebenga A."/>
            <person name="Lubbers R.J."/>
            <person name="Gomes A.C."/>
            <person name="Makela M.R."/>
            <person name="Stajich J."/>
            <person name="Grigoriev I.V."/>
            <person name="Mortensen U.H."/>
            <person name="De vries R.P."/>
            <person name="Baker S.E."/>
            <person name="Andersen M.R."/>
        </authorList>
    </citation>
    <scope>NUCLEOTIDE SEQUENCE [LARGE SCALE GENOMIC DNA]</scope>
    <source>
        <strain evidence="7 8">CBS 600.67</strain>
    </source>
</reference>
<evidence type="ECO:0000259" key="6">
    <source>
        <dbReference type="PROSITE" id="PS50011"/>
    </source>
</evidence>
<organism evidence="7 8">
    <name type="scientific">Aspergillus cavernicola</name>
    <dbReference type="NCBI Taxonomy" id="176166"/>
    <lineage>
        <taxon>Eukaryota</taxon>
        <taxon>Fungi</taxon>
        <taxon>Dikarya</taxon>
        <taxon>Ascomycota</taxon>
        <taxon>Pezizomycotina</taxon>
        <taxon>Eurotiomycetes</taxon>
        <taxon>Eurotiomycetidae</taxon>
        <taxon>Eurotiales</taxon>
        <taxon>Aspergillaceae</taxon>
        <taxon>Aspergillus</taxon>
        <taxon>Aspergillus subgen. Nidulantes</taxon>
    </lineage>
</organism>
<dbReference type="PROSITE" id="PS50011">
    <property type="entry name" value="PROTEIN_KINASE_DOM"/>
    <property type="match status" value="1"/>
</dbReference>
<dbReference type="Gene3D" id="1.10.510.10">
    <property type="entry name" value="Transferase(Phosphotransferase) domain 1"/>
    <property type="match status" value="2"/>
</dbReference>
<gene>
    <name evidence="7" type="ORF">BDW59DRAFT_176833</name>
</gene>
<keyword evidence="1" id="KW-0723">Serine/threonine-protein kinase</keyword>
<evidence type="ECO:0000313" key="7">
    <source>
        <dbReference type="EMBL" id="KAL2813075.1"/>
    </source>
</evidence>
<dbReference type="EMBL" id="JBFXLS010000152">
    <property type="protein sequence ID" value="KAL2813075.1"/>
    <property type="molecule type" value="Genomic_DNA"/>
</dbReference>
<dbReference type="InterPro" id="IPR000719">
    <property type="entry name" value="Prot_kinase_dom"/>
</dbReference>
<name>A0ABR4HCQ9_9EURO</name>
<sequence length="261" mass="29901">MLQCMKKFTEAASHPSLSFTRLATDNFELHTSSGQHYCVASKPQGRSLRTLRTSFSNAMVPKLLVRSSMRRPFFAINWPHATRNPIHTDISPQNVLTEIGDDSILKNIEDQESQDPSIPIISDSGAPLRDDDGRINQDWIMPDLYRAPEVLLQIPWTFQVDMWSVGVMTLELLEGKILFDPIDHVNNQYVLPLGLGQYIGYLGLLPLHMIQNSPLLSTYFDEKELFLKFIRRMLAWDPEARATANKIIEDECLQRPFDKMI</sequence>
<accession>A0ABR4HCQ9</accession>
<dbReference type="Pfam" id="PF00069">
    <property type="entry name" value="Pkinase"/>
    <property type="match status" value="1"/>
</dbReference>
<keyword evidence="4" id="KW-0418">Kinase</keyword>
<dbReference type="PANTHER" id="PTHR45646:SF11">
    <property type="entry name" value="SERINE_THREONINE-PROTEIN KINASE DOA"/>
    <property type="match status" value="1"/>
</dbReference>
<dbReference type="SMART" id="SM00220">
    <property type="entry name" value="S_TKc"/>
    <property type="match status" value="1"/>
</dbReference>
<keyword evidence="5" id="KW-0067">ATP-binding</keyword>
<protein>
    <submittedName>
        <fullName evidence="7">Kinase-like domain-containing protein</fullName>
    </submittedName>
</protein>
<evidence type="ECO:0000256" key="2">
    <source>
        <dbReference type="ARBA" id="ARBA00022679"/>
    </source>
</evidence>
<dbReference type="Proteomes" id="UP001610335">
    <property type="component" value="Unassembled WGS sequence"/>
</dbReference>
<proteinExistence type="predicted"/>
<dbReference type="Gene3D" id="3.30.200.20">
    <property type="entry name" value="Phosphorylase Kinase, domain 1"/>
    <property type="match status" value="1"/>
</dbReference>
<evidence type="ECO:0000256" key="4">
    <source>
        <dbReference type="ARBA" id="ARBA00022777"/>
    </source>
</evidence>
<evidence type="ECO:0000313" key="8">
    <source>
        <dbReference type="Proteomes" id="UP001610335"/>
    </source>
</evidence>
<evidence type="ECO:0000256" key="3">
    <source>
        <dbReference type="ARBA" id="ARBA00022741"/>
    </source>
</evidence>
<dbReference type="SUPFAM" id="SSF56112">
    <property type="entry name" value="Protein kinase-like (PK-like)"/>
    <property type="match status" value="1"/>
</dbReference>
<keyword evidence="3" id="KW-0547">Nucleotide-binding</keyword>